<feature type="region of interest" description="Disordered" evidence="1">
    <location>
        <begin position="56"/>
        <end position="82"/>
    </location>
</feature>
<dbReference type="OrthoDB" id="5876637at2759"/>
<evidence type="ECO:0000313" key="2">
    <source>
        <dbReference type="EMBL" id="TFK22929.1"/>
    </source>
</evidence>
<sequence>MPHKKAKRTVRAQEQKDKGSNWAPGNYSVANEPIPKSASRILDAQKIREAYKIKKRKLEEEQGQGRNSKRTKTDAIKILPGESMEHFSRRVEDDLRPLVKTAMETGRAVARKVVKEEIQAKKEKKSKPKDKAKDPAEEPEEVSKSKPKPETVKFDVNNRDRPTKDFVGLSSSTPRRLNDVAQAPPEFKKAPTRQSKVTGPDKSQSVVSMAQKVMLDQERLKAIARYRELKAMRKHIGDEHK</sequence>
<gene>
    <name evidence="2" type="ORF">FA15DRAFT_595187</name>
</gene>
<accession>A0A5C3KQT5</accession>
<name>A0A5C3KQT5_COPMA</name>
<feature type="region of interest" description="Disordered" evidence="1">
    <location>
        <begin position="117"/>
        <end position="205"/>
    </location>
</feature>
<evidence type="ECO:0000256" key="1">
    <source>
        <dbReference type="SAM" id="MobiDB-lite"/>
    </source>
</evidence>
<reference evidence="2 3" key="1">
    <citation type="journal article" date="2019" name="Nat. Ecol. Evol.">
        <title>Megaphylogeny resolves global patterns of mushroom evolution.</title>
        <authorList>
            <person name="Varga T."/>
            <person name="Krizsan K."/>
            <person name="Foldi C."/>
            <person name="Dima B."/>
            <person name="Sanchez-Garcia M."/>
            <person name="Sanchez-Ramirez S."/>
            <person name="Szollosi G.J."/>
            <person name="Szarkandi J.G."/>
            <person name="Papp V."/>
            <person name="Albert L."/>
            <person name="Andreopoulos W."/>
            <person name="Angelini C."/>
            <person name="Antonin V."/>
            <person name="Barry K.W."/>
            <person name="Bougher N.L."/>
            <person name="Buchanan P."/>
            <person name="Buyck B."/>
            <person name="Bense V."/>
            <person name="Catcheside P."/>
            <person name="Chovatia M."/>
            <person name="Cooper J."/>
            <person name="Damon W."/>
            <person name="Desjardin D."/>
            <person name="Finy P."/>
            <person name="Geml J."/>
            <person name="Haridas S."/>
            <person name="Hughes K."/>
            <person name="Justo A."/>
            <person name="Karasinski D."/>
            <person name="Kautmanova I."/>
            <person name="Kiss B."/>
            <person name="Kocsube S."/>
            <person name="Kotiranta H."/>
            <person name="LaButti K.M."/>
            <person name="Lechner B.E."/>
            <person name="Liimatainen K."/>
            <person name="Lipzen A."/>
            <person name="Lukacs Z."/>
            <person name="Mihaltcheva S."/>
            <person name="Morgado L.N."/>
            <person name="Niskanen T."/>
            <person name="Noordeloos M.E."/>
            <person name="Ohm R.A."/>
            <person name="Ortiz-Santana B."/>
            <person name="Ovrebo C."/>
            <person name="Racz N."/>
            <person name="Riley R."/>
            <person name="Savchenko A."/>
            <person name="Shiryaev A."/>
            <person name="Soop K."/>
            <person name="Spirin V."/>
            <person name="Szebenyi C."/>
            <person name="Tomsovsky M."/>
            <person name="Tulloss R.E."/>
            <person name="Uehling J."/>
            <person name="Grigoriev I.V."/>
            <person name="Vagvolgyi C."/>
            <person name="Papp T."/>
            <person name="Martin F.M."/>
            <person name="Miettinen O."/>
            <person name="Hibbett D.S."/>
            <person name="Nagy L.G."/>
        </authorList>
    </citation>
    <scope>NUCLEOTIDE SEQUENCE [LARGE SCALE GENOMIC DNA]</scope>
    <source>
        <strain evidence="2 3">CBS 121175</strain>
    </source>
</reference>
<protein>
    <submittedName>
        <fullName evidence="2">Uncharacterized protein</fullName>
    </submittedName>
</protein>
<evidence type="ECO:0000313" key="3">
    <source>
        <dbReference type="Proteomes" id="UP000307440"/>
    </source>
</evidence>
<keyword evidence="3" id="KW-1185">Reference proteome</keyword>
<dbReference type="AlphaFoldDB" id="A0A5C3KQT5"/>
<organism evidence="2 3">
    <name type="scientific">Coprinopsis marcescibilis</name>
    <name type="common">Agaric fungus</name>
    <name type="synonym">Psathyrella marcescibilis</name>
    <dbReference type="NCBI Taxonomy" id="230819"/>
    <lineage>
        <taxon>Eukaryota</taxon>
        <taxon>Fungi</taxon>
        <taxon>Dikarya</taxon>
        <taxon>Basidiomycota</taxon>
        <taxon>Agaricomycotina</taxon>
        <taxon>Agaricomycetes</taxon>
        <taxon>Agaricomycetidae</taxon>
        <taxon>Agaricales</taxon>
        <taxon>Agaricineae</taxon>
        <taxon>Psathyrellaceae</taxon>
        <taxon>Coprinopsis</taxon>
    </lineage>
</organism>
<feature type="region of interest" description="Disordered" evidence="1">
    <location>
        <begin position="1"/>
        <end position="28"/>
    </location>
</feature>
<proteinExistence type="predicted"/>
<feature type="compositionally biased region" description="Basic and acidic residues" evidence="1">
    <location>
        <begin position="129"/>
        <end position="164"/>
    </location>
</feature>
<dbReference type="Proteomes" id="UP000307440">
    <property type="component" value="Unassembled WGS sequence"/>
</dbReference>
<feature type="compositionally biased region" description="Basic residues" evidence="1">
    <location>
        <begin position="1"/>
        <end position="10"/>
    </location>
</feature>
<dbReference type="EMBL" id="ML210229">
    <property type="protein sequence ID" value="TFK22929.1"/>
    <property type="molecule type" value="Genomic_DNA"/>
</dbReference>
<feature type="compositionally biased region" description="Polar residues" evidence="1">
    <location>
        <begin position="192"/>
        <end position="205"/>
    </location>
</feature>
<dbReference type="STRING" id="230819.A0A5C3KQT5"/>